<evidence type="ECO:0000256" key="4">
    <source>
        <dbReference type="ARBA" id="ARBA00022777"/>
    </source>
</evidence>
<comment type="caution">
    <text evidence="6">The sequence shown here is derived from an EMBL/GenBank/DDBJ whole genome shotgun (WGS) entry which is preliminary data.</text>
</comment>
<dbReference type="EMBL" id="AZBU02000011">
    <property type="protein sequence ID" value="TKR60625.1"/>
    <property type="molecule type" value="Genomic_DNA"/>
</dbReference>
<keyword evidence="1" id="KW-0723">Serine/threonine-protein kinase</keyword>
<keyword evidence="4" id="KW-0418">Kinase</keyword>
<name>A0A4V5ZXP7_STECR</name>
<dbReference type="InterPro" id="IPR011009">
    <property type="entry name" value="Kinase-like_dom_sf"/>
</dbReference>
<dbReference type="PANTHER" id="PTHR24057">
    <property type="entry name" value="GLYCOGEN SYNTHASE KINASE-3 ALPHA"/>
    <property type="match status" value="1"/>
</dbReference>
<dbReference type="InterPro" id="IPR050591">
    <property type="entry name" value="GSK-3"/>
</dbReference>
<evidence type="ECO:0000313" key="7">
    <source>
        <dbReference type="Proteomes" id="UP000298663"/>
    </source>
</evidence>
<gene>
    <name evidence="6" type="ORF">L596_027847</name>
</gene>
<keyword evidence="7" id="KW-1185">Reference proteome</keyword>
<dbReference type="SUPFAM" id="SSF56112">
    <property type="entry name" value="Protein kinase-like (PK-like)"/>
    <property type="match status" value="1"/>
</dbReference>
<dbReference type="GO" id="GO:0005737">
    <property type="term" value="C:cytoplasm"/>
    <property type="evidence" value="ECO:0007669"/>
    <property type="project" value="TreeGrafter"/>
</dbReference>
<dbReference type="GO" id="GO:0030154">
    <property type="term" value="P:cell differentiation"/>
    <property type="evidence" value="ECO:0007669"/>
    <property type="project" value="TreeGrafter"/>
</dbReference>
<dbReference type="Proteomes" id="UP000298663">
    <property type="component" value="Unassembled WGS sequence"/>
</dbReference>
<dbReference type="OrthoDB" id="192887at2759"/>
<dbReference type="PANTHER" id="PTHR24057:SF0">
    <property type="entry name" value="PROTEIN KINASE SHAGGY-RELATED"/>
    <property type="match status" value="1"/>
</dbReference>
<evidence type="ECO:0000256" key="3">
    <source>
        <dbReference type="ARBA" id="ARBA00022741"/>
    </source>
</evidence>
<keyword evidence="5" id="KW-0067">ATP-binding</keyword>
<dbReference type="GO" id="GO:0007165">
    <property type="term" value="P:signal transduction"/>
    <property type="evidence" value="ECO:0007669"/>
    <property type="project" value="TreeGrafter"/>
</dbReference>
<dbReference type="GO" id="GO:0005634">
    <property type="term" value="C:nucleus"/>
    <property type="evidence" value="ECO:0007669"/>
    <property type="project" value="TreeGrafter"/>
</dbReference>
<dbReference type="GO" id="GO:0004674">
    <property type="term" value="F:protein serine/threonine kinase activity"/>
    <property type="evidence" value="ECO:0007669"/>
    <property type="project" value="UniProtKB-KW"/>
</dbReference>
<dbReference type="GO" id="GO:0005524">
    <property type="term" value="F:ATP binding"/>
    <property type="evidence" value="ECO:0007669"/>
    <property type="project" value="UniProtKB-KW"/>
</dbReference>
<accession>A0A4V5ZXP7</accession>
<protein>
    <submittedName>
        <fullName evidence="6">Uncharacterized protein</fullName>
    </submittedName>
</protein>
<evidence type="ECO:0000256" key="1">
    <source>
        <dbReference type="ARBA" id="ARBA00022527"/>
    </source>
</evidence>
<proteinExistence type="predicted"/>
<keyword evidence="2" id="KW-0808">Transferase</keyword>
<evidence type="ECO:0000313" key="6">
    <source>
        <dbReference type="EMBL" id="TKR60625.1"/>
    </source>
</evidence>
<reference evidence="6 7" key="1">
    <citation type="journal article" date="2015" name="Genome Biol.">
        <title>Comparative genomics of Steinernema reveals deeply conserved gene regulatory networks.</title>
        <authorList>
            <person name="Dillman A.R."/>
            <person name="Macchietto M."/>
            <person name="Porter C.F."/>
            <person name="Rogers A."/>
            <person name="Williams B."/>
            <person name="Antoshechkin I."/>
            <person name="Lee M.M."/>
            <person name="Goodwin Z."/>
            <person name="Lu X."/>
            <person name="Lewis E.E."/>
            <person name="Goodrich-Blair H."/>
            <person name="Stock S.P."/>
            <person name="Adams B.J."/>
            <person name="Sternberg P.W."/>
            <person name="Mortazavi A."/>
        </authorList>
    </citation>
    <scope>NUCLEOTIDE SEQUENCE [LARGE SCALE GENOMIC DNA]</scope>
    <source>
        <strain evidence="6 7">ALL</strain>
    </source>
</reference>
<sequence length="216" mass="24208">MLRGTALWPGKTSKDQLTRIMKTIGSPDDEEVYAMRAPVRLEGKRIKPAEPGRPGSFQSLLPHATLECIGFIKRILVYCPKNRLCGRLLLTDSFFDDILAPGKQRENGQLIATIITQDEIQGLKTPRKAKKFTKADKRNAEADRRLEEACSSHRAKSTKQKNAHNSAIACRESVMLPQPSSVHEHEKEIKSDCCVRGGERSQKSQMFTCASTSERK</sequence>
<keyword evidence="3" id="KW-0547">Nucleotide-binding</keyword>
<evidence type="ECO:0000256" key="5">
    <source>
        <dbReference type="ARBA" id="ARBA00022840"/>
    </source>
</evidence>
<evidence type="ECO:0000256" key="2">
    <source>
        <dbReference type="ARBA" id="ARBA00022679"/>
    </source>
</evidence>
<reference evidence="6 7" key="2">
    <citation type="journal article" date="2019" name="G3 (Bethesda)">
        <title>Hybrid Assembly of the Genome of the Entomopathogenic Nematode Steinernema carpocapsae Identifies the X-Chromosome.</title>
        <authorList>
            <person name="Serra L."/>
            <person name="Macchietto M."/>
            <person name="Macias-Munoz A."/>
            <person name="McGill C.J."/>
            <person name="Rodriguez I.M."/>
            <person name="Rodriguez B."/>
            <person name="Murad R."/>
            <person name="Mortazavi A."/>
        </authorList>
    </citation>
    <scope>NUCLEOTIDE SEQUENCE [LARGE SCALE GENOMIC DNA]</scope>
    <source>
        <strain evidence="6 7">ALL</strain>
    </source>
</reference>
<dbReference type="AlphaFoldDB" id="A0A4V5ZXP7"/>
<dbReference type="Gene3D" id="1.10.510.10">
    <property type="entry name" value="Transferase(Phosphotransferase) domain 1"/>
    <property type="match status" value="1"/>
</dbReference>
<dbReference type="STRING" id="34508.A0A4V5ZXP7"/>
<organism evidence="6 7">
    <name type="scientific">Steinernema carpocapsae</name>
    <name type="common">Entomopathogenic nematode</name>
    <dbReference type="NCBI Taxonomy" id="34508"/>
    <lineage>
        <taxon>Eukaryota</taxon>
        <taxon>Metazoa</taxon>
        <taxon>Ecdysozoa</taxon>
        <taxon>Nematoda</taxon>
        <taxon>Chromadorea</taxon>
        <taxon>Rhabditida</taxon>
        <taxon>Tylenchina</taxon>
        <taxon>Panagrolaimomorpha</taxon>
        <taxon>Strongyloidoidea</taxon>
        <taxon>Steinernematidae</taxon>
        <taxon>Steinernema</taxon>
    </lineage>
</organism>